<dbReference type="Proteomes" id="UP001558613">
    <property type="component" value="Unassembled WGS sequence"/>
</dbReference>
<protein>
    <submittedName>
        <fullName evidence="1">Uncharacterized protein</fullName>
    </submittedName>
</protein>
<organism evidence="1 2">
    <name type="scientific">Cirrhinus molitorella</name>
    <name type="common">mud carp</name>
    <dbReference type="NCBI Taxonomy" id="172907"/>
    <lineage>
        <taxon>Eukaryota</taxon>
        <taxon>Metazoa</taxon>
        <taxon>Chordata</taxon>
        <taxon>Craniata</taxon>
        <taxon>Vertebrata</taxon>
        <taxon>Euteleostomi</taxon>
        <taxon>Actinopterygii</taxon>
        <taxon>Neopterygii</taxon>
        <taxon>Teleostei</taxon>
        <taxon>Ostariophysi</taxon>
        <taxon>Cypriniformes</taxon>
        <taxon>Cyprinidae</taxon>
        <taxon>Labeoninae</taxon>
        <taxon>Labeonini</taxon>
        <taxon>Cirrhinus</taxon>
    </lineage>
</organism>
<reference evidence="1 2" key="1">
    <citation type="submission" date="2023-09" db="EMBL/GenBank/DDBJ databases">
        <authorList>
            <person name="Wang M."/>
        </authorList>
    </citation>
    <scope>NUCLEOTIDE SEQUENCE [LARGE SCALE GENOMIC DNA]</scope>
    <source>
        <strain evidence="1">GT-2023</strain>
        <tissue evidence="1">Liver</tissue>
    </source>
</reference>
<sequence>MSCLLSQKALITSGQGVDSTTSFVPFQKKLRQHMVMYFTEVCWLSRGNVLKRFFELRKEVKRFMEDGRIDVPEFDDPKWVMDLAFLVDITQELNILNLKLQGPGVWLESSEVSVQVNEFAKPLAAI</sequence>
<evidence type="ECO:0000313" key="1">
    <source>
        <dbReference type="EMBL" id="KAL1263758.1"/>
    </source>
</evidence>
<name>A0ABR3MF89_9TELE</name>
<accession>A0ABR3MF89</accession>
<comment type="caution">
    <text evidence="1">The sequence shown here is derived from an EMBL/GenBank/DDBJ whole genome shotgun (WGS) entry which is preliminary data.</text>
</comment>
<keyword evidence="2" id="KW-1185">Reference proteome</keyword>
<dbReference type="EMBL" id="JAYMGO010000013">
    <property type="protein sequence ID" value="KAL1263758.1"/>
    <property type="molecule type" value="Genomic_DNA"/>
</dbReference>
<evidence type="ECO:0000313" key="2">
    <source>
        <dbReference type="Proteomes" id="UP001558613"/>
    </source>
</evidence>
<dbReference type="PANTHER" id="PTHR45913">
    <property type="entry name" value="EPM2A-INTERACTING PROTEIN 1"/>
    <property type="match status" value="1"/>
</dbReference>
<gene>
    <name evidence="1" type="ORF">QQF64_006497</name>
</gene>
<proteinExistence type="predicted"/>
<dbReference type="PANTHER" id="PTHR45913:SF9">
    <property type="entry name" value="GENERAL TRANSCRIPTION FACTOR II-I REPEAT DOMAIN-CONTAINING PROTEIN 2-LIKE-RELATED"/>
    <property type="match status" value="1"/>
</dbReference>